<dbReference type="PANTHER" id="PTHR37171">
    <property type="entry name" value="SERINE/THREONINE-PROTEIN KINASE YRZF-RELATED"/>
    <property type="match status" value="1"/>
</dbReference>
<dbReference type="EMBL" id="NKUJ01000553">
    <property type="protein sequence ID" value="RMJ02464.1"/>
    <property type="molecule type" value="Genomic_DNA"/>
</dbReference>
<sequence length="274" mass="30689">MVMASRIISMDFSTTGRDDCYFRILTGTSVQYVTIQAGALHADLLMDMPLGFREILPALPYGVSHWNTAFISRNAASGKLEAVLDKKELPFVRTIWHPKKVNFLDLHRTQQLTLLAQECTIKSVDPPEDHEQTTMIAKMARFPWEIQYIESETSIYQLLQSSGIGPRFLGHVQEDGRTIGFLLEKVQGRRAGMADLQVCQRALQRLHDIGVLHGDVNRHNFIISASQDEEAVLVDFEKAVTNADAESLVREMASLEEQLSEQTGRGGGFANAEQ</sequence>
<evidence type="ECO:0008006" key="4">
    <source>
        <dbReference type="Google" id="ProtNLM"/>
    </source>
</evidence>
<evidence type="ECO:0000313" key="3">
    <source>
        <dbReference type="Proteomes" id="UP000277212"/>
    </source>
</evidence>
<evidence type="ECO:0000313" key="2">
    <source>
        <dbReference type="EMBL" id="RMJ02464.1"/>
    </source>
</evidence>
<accession>A0A3M2RBE6</accession>
<dbReference type="Gene3D" id="1.10.510.10">
    <property type="entry name" value="Transferase(Phosphotransferase) domain 1"/>
    <property type="match status" value="1"/>
</dbReference>
<dbReference type="SUPFAM" id="SSF56112">
    <property type="entry name" value="Protein kinase-like (PK-like)"/>
    <property type="match status" value="1"/>
</dbReference>
<dbReference type="OrthoDB" id="2687876at2759"/>
<keyword evidence="3" id="KW-1185">Reference proteome</keyword>
<dbReference type="PANTHER" id="PTHR37171:SF1">
    <property type="entry name" value="SERINE_THREONINE-PROTEIN KINASE YRZF-RELATED"/>
    <property type="match status" value="1"/>
</dbReference>
<dbReference type="AlphaFoldDB" id="A0A3M2RBE6"/>
<proteinExistence type="predicted"/>
<feature type="coiled-coil region" evidence="1">
    <location>
        <begin position="238"/>
        <end position="265"/>
    </location>
</feature>
<dbReference type="InterPro" id="IPR052396">
    <property type="entry name" value="Meiotic_Drive_Suppr_Kinase"/>
</dbReference>
<dbReference type="Proteomes" id="UP000277212">
    <property type="component" value="Unassembled WGS sequence"/>
</dbReference>
<comment type="caution">
    <text evidence="2">The sequence shown here is derived from an EMBL/GenBank/DDBJ whole genome shotgun (WGS) entry which is preliminary data.</text>
</comment>
<dbReference type="InterPro" id="IPR011009">
    <property type="entry name" value="Kinase-like_dom_sf"/>
</dbReference>
<keyword evidence="1" id="KW-0175">Coiled coil</keyword>
<name>A0A3M2RBE6_9HYPO</name>
<organism evidence="2 3">
    <name type="scientific">Fusarium kuroshium</name>
    <dbReference type="NCBI Taxonomy" id="2010991"/>
    <lineage>
        <taxon>Eukaryota</taxon>
        <taxon>Fungi</taxon>
        <taxon>Dikarya</taxon>
        <taxon>Ascomycota</taxon>
        <taxon>Pezizomycotina</taxon>
        <taxon>Sordariomycetes</taxon>
        <taxon>Hypocreomycetidae</taxon>
        <taxon>Hypocreales</taxon>
        <taxon>Nectriaceae</taxon>
        <taxon>Fusarium</taxon>
        <taxon>Fusarium solani species complex</taxon>
    </lineage>
</organism>
<gene>
    <name evidence="2" type="ORF">CDV36_015266</name>
</gene>
<protein>
    <recommendedName>
        <fullName evidence="4">Aminoglycoside phosphotransferase domain-containing protein</fullName>
    </recommendedName>
</protein>
<evidence type="ECO:0000256" key="1">
    <source>
        <dbReference type="SAM" id="Coils"/>
    </source>
</evidence>
<reference evidence="2 3" key="1">
    <citation type="submission" date="2017-06" db="EMBL/GenBank/DDBJ databases">
        <title>Comparative genomic analysis of Ambrosia Fusariam Clade fungi.</title>
        <authorList>
            <person name="Stajich J.E."/>
            <person name="Carrillo J."/>
            <person name="Kijimoto T."/>
            <person name="Eskalen A."/>
            <person name="O'Donnell K."/>
            <person name="Kasson M."/>
        </authorList>
    </citation>
    <scope>NUCLEOTIDE SEQUENCE [LARGE SCALE GENOMIC DNA]</scope>
    <source>
        <strain evidence="2">UCR3666</strain>
    </source>
</reference>
<dbReference type="Pfam" id="PF06293">
    <property type="entry name" value="Kdo"/>
    <property type="match status" value="1"/>
</dbReference>
<dbReference type="STRING" id="2010991.A0A3M2RBE6"/>